<accession>K1JJ56</accession>
<name>K1JJ56_9BURK</name>
<dbReference type="HOGENOM" id="CLU_136025_3_1_4"/>
<dbReference type="Gene3D" id="2.20.28.30">
    <property type="entry name" value="RNA polymerase ii, chain L"/>
    <property type="match status" value="1"/>
</dbReference>
<dbReference type="EMBL" id="ADMG01000017">
    <property type="protein sequence ID" value="EKB31670.1"/>
    <property type="molecule type" value="Genomic_DNA"/>
</dbReference>
<dbReference type="STRING" id="742823.HMPREF9465_00538"/>
<dbReference type="SMART" id="SM00834">
    <property type="entry name" value="CxxC_CXXC_SSSS"/>
    <property type="match status" value="1"/>
</dbReference>
<evidence type="ECO:0000259" key="1">
    <source>
        <dbReference type="SMART" id="SM00834"/>
    </source>
</evidence>
<sequence length="76" mass="8349">MPIYAYRCTNCGFEKDFLQKMSDKPLTKCPQCGKDALVKELSAPGFELRGTGWAATDFNGGHKALPASHRKPDSSK</sequence>
<dbReference type="InterPro" id="IPR013429">
    <property type="entry name" value="Regulatory_FmdB_Zinc_ribbon"/>
</dbReference>
<dbReference type="InterPro" id="IPR029040">
    <property type="entry name" value="RPABC4/Spt4"/>
</dbReference>
<gene>
    <name evidence="2" type="ORF">HMPREF9465_00538</name>
</gene>
<dbReference type="Pfam" id="PF09723">
    <property type="entry name" value="Zn_ribbon_8"/>
    <property type="match status" value="1"/>
</dbReference>
<proteinExistence type="predicted"/>
<reference evidence="2 3" key="1">
    <citation type="submission" date="2012-05" db="EMBL/GenBank/DDBJ databases">
        <title>The Genome Sequence of Sutterella wadsworthensis 2_1_59BFAA.</title>
        <authorList>
            <consortium name="The Broad Institute Genome Sequencing Platform"/>
            <person name="Earl A."/>
            <person name="Ward D."/>
            <person name="Feldgarden M."/>
            <person name="Gevers D."/>
            <person name="Daigneault M."/>
            <person name="Strauss J."/>
            <person name="Allen-Vercoe E."/>
            <person name="Walker B."/>
            <person name="Young S.K."/>
            <person name="Zeng Q."/>
            <person name="Gargeya S."/>
            <person name="Fitzgerald M."/>
            <person name="Haas B."/>
            <person name="Abouelleil A."/>
            <person name="Alvarado L."/>
            <person name="Arachchi H.M."/>
            <person name="Berlin A.M."/>
            <person name="Chapman S.B."/>
            <person name="Goldberg J."/>
            <person name="Griggs A."/>
            <person name="Gujja S."/>
            <person name="Hansen M."/>
            <person name="Howarth C."/>
            <person name="Imamovic A."/>
            <person name="Larimer J."/>
            <person name="McCowen C."/>
            <person name="Montmayeur A."/>
            <person name="Murphy C."/>
            <person name="Neiman D."/>
            <person name="Pearson M."/>
            <person name="Priest M."/>
            <person name="Roberts A."/>
            <person name="Saif S."/>
            <person name="Shea T."/>
            <person name="Sisk P."/>
            <person name="Sykes S."/>
            <person name="Wortman J."/>
            <person name="Nusbaum C."/>
            <person name="Birren B."/>
        </authorList>
    </citation>
    <scope>NUCLEOTIDE SEQUENCE [LARGE SCALE GENOMIC DNA]</scope>
    <source>
        <strain evidence="2 3">2_1_59BFAA</strain>
    </source>
</reference>
<dbReference type="eggNOG" id="COG2331">
    <property type="taxonomic scope" value="Bacteria"/>
</dbReference>
<feature type="domain" description="Putative regulatory protein FmdB zinc ribbon" evidence="1">
    <location>
        <begin position="1"/>
        <end position="42"/>
    </location>
</feature>
<keyword evidence="3" id="KW-1185">Reference proteome</keyword>
<comment type="caution">
    <text evidence="2">The sequence shown here is derived from an EMBL/GenBank/DDBJ whole genome shotgun (WGS) entry which is preliminary data.</text>
</comment>
<protein>
    <recommendedName>
        <fullName evidence="1">Putative regulatory protein FmdB zinc ribbon domain-containing protein</fullName>
    </recommendedName>
</protein>
<dbReference type="RefSeq" id="WP_005433896.1">
    <property type="nucleotide sequence ID" value="NZ_JH815514.1"/>
</dbReference>
<evidence type="ECO:0000313" key="2">
    <source>
        <dbReference type="EMBL" id="EKB31670.1"/>
    </source>
</evidence>
<dbReference type="Proteomes" id="UP000005835">
    <property type="component" value="Unassembled WGS sequence"/>
</dbReference>
<dbReference type="PATRIC" id="fig|742823.3.peg.537"/>
<dbReference type="PANTHER" id="PTHR34404">
    <property type="entry name" value="REGULATORY PROTEIN, FMDB FAMILY"/>
    <property type="match status" value="1"/>
</dbReference>
<dbReference type="OrthoDB" id="9813321at2"/>
<dbReference type="PANTHER" id="PTHR34404:SF2">
    <property type="entry name" value="CONSERVED SERINE RICH PROTEIN"/>
    <property type="match status" value="1"/>
</dbReference>
<dbReference type="NCBIfam" id="TIGR02605">
    <property type="entry name" value="CxxC_CxxC_SSSS"/>
    <property type="match status" value="1"/>
</dbReference>
<organism evidence="2 3">
    <name type="scientific">Sutterella wadsworthensis 2_1_59BFAA</name>
    <dbReference type="NCBI Taxonomy" id="742823"/>
    <lineage>
        <taxon>Bacteria</taxon>
        <taxon>Pseudomonadati</taxon>
        <taxon>Pseudomonadota</taxon>
        <taxon>Betaproteobacteria</taxon>
        <taxon>Burkholderiales</taxon>
        <taxon>Sutterellaceae</taxon>
        <taxon>Sutterella</taxon>
    </lineage>
</organism>
<dbReference type="SUPFAM" id="SSF63393">
    <property type="entry name" value="RNA polymerase subunits"/>
    <property type="match status" value="1"/>
</dbReference>
<dbReference type="AlphaFoldDB" id="K1JJ56"/>
<evidence type="ECO:0000313" key="3">
    <source>
        <dbReference type="Proteomes" id="UP000005835"/>
    </source>
</evidence>